<gene>
    <name evidence="1" type="ORF">BG36_20500</name>
    <name evidence="2" type="ORF">DES43_11537</name>
</gene>
<proteinExistence type="predicted"/>
<dbReference type="OrthoDB" id="9808944at2"/>
<name>A0A011UUI4_9HYPH</name>
<dbReference type="STRING" id="69279.BG36_20500"/>
<dbReference type="Pfam" id="PF07309">
    <property type="entry name" value="FlaF"/>
    <property type="match status" value="1"/>
</dbReference>
<dbReference type="HOGENOM" id="CLU_141460_3_0_5"/>
<dbReference type="GO" id="GO:0044781">
    <property type="term" value="P:bacterial-type flagellum organization"/>
    <property type="evidence" value="ECO:0007669"/>
    <property type="project" value="InterPro"/>
</dbReference>
<reference evidence="1 3" key="1">
    <citation type="submission" date="2014-02" db="EMBL/GenBank/DDBJ databases">
        <title>Aquamicrobium defluvii Genome sequencing.</title>
        <authorList>
            <person name="Wang X."/>
        </authorList>
    </citation>
    <scope>NUCLEOTIDE SEQUENCE [LARGE SCALE GENOMIC DNA]</scope>
    <source>
        <strain evidence="1 3">W13Z1</strain>
    </source>
</reference>
<accession>A0A011UUI4</accession>
<keyword evidence="1" id="KW-0969">Cilium</keyword>
<dbReference type="Proteomes" id="UP000294958">
    <property type="component" value="Unassembled WGS sequence"/>
</dbReference>
<dbReference type="EMBL" id="JENY01000006">
    <property type="protein sequence ID" value="EXL09523.1"/>
    <property type="molecule type" value="Genomic_DNA"/>
</dbReference>
<dbReference type="AlphaFoldDB" id="A0A011UUI4"/>
<evidence type="ECO:0000313" key="1">
    <source>
        <dbReference type="EMBL" id="EXL09523.1"/>
    </source>
</evidence>
<reference evidence="2 4" key="2">
    <citation type="submission" date="2019-03" db="EMBL/GenBank/DDBJ databases">
        <title>Genomic Encyclopedia of Type Strains, Phase IV (KMG-IV): sequencing the most valuable type-strain genomes for metagenomic binning, comparative biology and taxonomic classification.</title>
        <authorList>
            <person name="Goeker M."/>
        </authorList>
    </citation>
    <scope>NUCLEOTIDE SEQUENCE [LARGE SCALE GENOMIC DNA]</scope>
    <source>
        <strain evidence="2 4">DSM 11603</strain>
    </source>
</reference>
<dbReference type="RefSeq" id="WP_035024257.1">
    <property type="nucleotide sequence ID" value="NZ_KK073880.1"/>
</dbReference>
<dbReference type="Proteomes" id="UP000019849">
    <property type="component" value="Unassembled WGS sequence"/>
</dbReference>
<dbReference type="PATRIC" id="fig|69279.3.peg.1037"/>
<dbReference type="EMBL" id="SNZF01000015">
    <property type="protein sequence ID" value="TDR34269.1"/>
    <property type="molecule type" value="Genomic_DNA"/>
</dbReference>
<sequence length="115" mass="13024">MYQFSYADIQTDSVAEARDRERQLLSRSIDMLMAASAAGPDSREAVEALHFTMRVWTALLDDLGSSDNVLPKELRANLISIGLWVLREAEDIRQARTRDFQGIIEISQIIRDGIQ</sequence>
<keyword evidence="4" id="KW-1185">Reference proteome</keyword>
<keyword evidence="1" id="KW-0282">Flagellum</keyword>
<evidence type="ECO:0000313" key="3">
    <source>
        <dbReference type="Proteomes" id="UP000019849"/>
    </source>
</evidence>
<dbReference type="eggNOG" id="COG5442">
    <property type="taxonomic scope" value="Bacteria"/>
</dbReference>
<comment type="caution">
    <text evidence="1">The sequence shown here is derived from an EMBL/GenBank/DDBJ whole genome shotgun (WGS) entry which is preliminary data.</text>
</comment>
<evidence type="ECO:0000313" key="2">
    <source>
        <dbReference type="EMBL" id="TDR34269.1"/>
    </source>
</evidence>
<organism evidence="1 3">
    <name type="scientific">Aquamicrobium defluvii</name>
    <dbReference type="NCBI Taxonomy" id="69279"/>
    <lineage>
        <taxon>Bacteria</taxon>
        <taxon>Pseudomonadati</taxon>
        <taxon>Pseudomonadota</taxon>
        <taxon>Alphaproteobacteria</taxon>
        <taxon>Hyphomicrobiales</taxon>
        <taxon>Phyllobacteriaceae</taxon>
        <taxon>Aquamicrobium</taxon>
    </lineage>
</organism>
<dbReference type="InterPro" id="IPR010845">
    <property type="entry name" value="FlaF"/>
</dbReference>
<keyword evidence="1" id="KW-0966">Cell projection</keyword>
<evidence type="ECO:0000313" key="4">
    <source>
        <dbReference type="Proteomes" id="UP000294958"/>
    </source>
</evidence>
<protein>
    <submittedName>
        <fullName evidence="1">Flagellar biosynthesis regulator FlhF</fullName>
    </submittedName>
    <submittedName>
        <fullName evidence="2">Flagellar protein FlaF</fullName>
    </submittedName>
</protein>
<dbReference type="NCBIfam" id="NF009434">
    <property type="entry name" value="PRK12793.1"/>
    <property type="match status" value="1"/>
</dbReference>